<comment type="caution">
    <text evidence="4">The sequence shown here is derived from an EMBL/GenBank/DDBJ whole genome shotgun (WGS) entry which is preliminary data.</text>
</comment>
<feature type="region of interest" description="Disordered" evidence="3">
    <location>
        <begin position="383"/>
        <end position="404"/>
    </location>
</feature>
<feature type="compositionally biased region" description="Low complexity" evidence="3">
    <location>
        <begin position="100"/>
        <end position="118"/>
    </location>
</feature>
<name>A0AA88N0J1_TACVA</name>
<feature type="compositionally biased region" description="Polar residues" evidence="3">
    <location>
        <begin position="477"/>
        <end position="500"/>
    </location>
</feature>
<feature type="region of interest" description="Disordered" evidence="3">
    <location>
        <begin position="85"/>
        <end position="125"/>
    </location>
</feature>
<feature type="compositionally biased region" description="Polar residues" evidence="3">
    <location>
        <begin position="383"/>
        <end position="399"/>
    </location>
</feature>
<feature type="region of interest" description="Disordered" evidence="3">
    <location>
        <begin position="475"/>
        <end position="517"/>
    </location>
</feature>
<evidence type="ECO:0000313" key="5">
    <source>
        <dbReference type="Proteomes" id="UP001187315"/>
    </source>
</evidence>
<evidence type="ECO:0000313" key="4">
    <source>
        <dbReference type="EMBL" id="KAK2847857.1"/>
    </source>
</evidence>
<evidence type="ECO:0000256" key="2">
    <source>
        <dbReference type="ARBA" id="ARBA00023054"/>
    </source>
</evidence>
<proteinExistence type="inferred from homology"/>
<accession>A0AA88N0J1</accession>
<dbReference type="PANTHER" id="PTHR15919">
    <property type="entry name" value="DAPPER-RELATED"/>
    <property type="match status" value="1"/>
</dbReference>
<feature type="compositionally biased region" description="Polar residues" evidence="3">
    <location>
        <begin position="85"/>
        <end position="99"/>
    </location>
</feature>
<gene>
    <name evidence="4" type="ORF">Q7C36_009539</name>
</gene>
<dbReference type="Proteomes" id="UP001187315">
    <property type="component" value="Unassembled WGS sequence"/>
</dbReference>
<dbReference type="AlphaFoldDB" id="A0AA88N0J1"/>
<organism evidence="4 5">
    <name type="scientific">Tachysurus vachellii</name>
    <name type="common">Darkbarbel catfish</name>
    <name type="synonym">Pelteobagrus vachellii</name>
    <dbReference type="NCBI Taxonomy" id="175792"/>
    <lineage>
        <taxon>Eukaryota</taxon>
        <taxon>Metazoa</taxon>
        <taxon>Chordata</taxon>
        <taxon>Craniata</taxon>
        <taxon>Vertebrata</taxon>
        <taxon>Euteleostomi</taxon>
        <taxon>Actinopterygii</taxon>
        <taxon>Neopterygii</taxon>
        <taxon>Teleostei</taxon>
        <taxon>Ostariophysi</taxon>
        <taxon>Siluriformes</taxon>
        <taxon>Bagridae</taxon>
        <taxon>Tachysurus</taxon>
    </lineage>
</organism>
<dbReference type="GO" id="GO:0090090">
    <property type="term" value="P:negative regulation of canonical Wnt signaling pathway"/>
    <property type="evidence" value="ECO:0007669"/>
    <property type="project" value="TreeGrafter"/>
</dbReference>
<dbReference type="Pfam" id="PF15268">
    <property type="entry name" value="Dapper"/>
    <property type="match status" value="1"/>
</dbReference>
<dbReference type="EMBL" id="JAVHJS010000009">
    <property type="protein sequence ID" value="KAK2847857.1"/>
    <property type="molecule type" value="Genomic_DNA"/>
</dbReference>
<dbReference type="PANTHER" id="PTHR15919:SF1">
    <property type="entry name" value="DAPPER HOMOLOG 3"/>
    <property type="match status" value="1"/>
</dbReference>
<dbReference type="InterPro" id="IPR024843">
    <property type="entry name" value="Dapper"/>
</dbReference>
<evidence type="ECO:0000256" key="3">
    <source>
        <dbReference type="SAM" id="MobiDB-lite"/>
    </source>
</evidence>
<evidence type="ECO:0000256" key="1">
    <source>
        <dbReference type="ARBA" id="ARBA00010807"/>
    </source>
</evidence>
<keyword evidence="2" id="KW-0175">Coiled coil</keyword>
<protein>
    <submittedName>
        <fullName evidence="4">Uncharacterized protein</fullName>
    </submittedName>
</protein>
<dbReference type="GO" id="GO:0005737">
    <property type="term" value="C:cytoplasm"/>
    <property type="evidence" value="ECO:0007669"/>
    <property type="project" value="TreeGrafter"/>
</dbReference>
<comment type="similarity">
    <text evidence="1">Belongs to the dapper family.</text>
</comment>
<reference evidence="4" key="1">
    <citation type="submission" date="2023-08" db="EMBL/GenBank/DDBJ databases">
        <title>Pelteobagrus vachellii genome.</title>
        <authorList>
            <person name="Liu H."/>
        </authorList>
    </citation>
    <scope>NUCLEOTIDE SEQUENCE</scope>
    <source>
        <strain evidence="4">PRFRI_2022a</strain>
        <tissue evidence="4">Muscle</tissue>
    </source>
</reference>
<keyword evidence="5" id="KW-1185">Reference proteome</keyword>
<sequence>MHRGISLHMTSRNNKELLEDVVYSLWELETARRRQERLVLCVLADGDTEKEHETLKWQQKQLPDAPGGVMAVLQQHLSEMTMHSNTEGNLDHMSSSGSYEQSEIQSSLRQSRSSPSLSFYNHRGRSMEDTYMQDWEGQRPRHLHAFLPRSLSAPYSPLEGIAEGIEDAEDDDNGSLWSKGQTPNGEDVNKPDVAPIIHLNEDSGPIGIHCDHQGPTVEVDEGPTEEDIQQAMRVETYILGLLQRYSLNQTLSSTEVLSCAPDHWQELHSYPPDYCDQAENSEWQKWEIFSDENTLQDRYYVGNETDLFSQACKDPSSSIDLPTIVADIDSHCINHPCVSLPLTSESPKQDWTPISLELAHQLPLGRLYQEERWSSVGQRHIKTTNQSRSEGSFQSQGFTNEPEHGYHTMGWDTDIHSFSEDYMSSQRPWSSTVDLSQEEKATLLRAEERLLRDTHLPFQISPYLCTKYTEQDHHIGNDSNARGTQGEGSDSSLSETCSPASSSKSSDSDDSGGLVWPQQVPPYVPSFSQNAPTAIVRIKASHALKRKILRFRSGSLKVMTTV</sequence>